<organism evidence="1 2">
    <name type="scientific">Anguilla anguilla</name>
    <name type="common">European freshwater eel</name>
    <name type="synonym">Muraena anguilla</name>
    <dbReference type="NCBI Taxonomy" id="7936"/>
    <lineage>
        <taxon>Eukaryota</taxon>
        <taxon>Metazoa</taxon>
        <taxon>Chordata</taxon>
        <taxon>Craniata</taxon>
        <taxon>Vertebrata</taxon>
        <taxon>Euteleostomi</taxon>
        <taxon>Actinopterygii</taxon>
        <taxon>Neopterygii</taxon>
        <taxon>Teleostei</taxon>
        <taxon>Anguilliformes</taxon>
        <taxon>Anguillidae</taxon>
        <taxon>Anguilla</taxon>
    </lineage>
</organism>
<accession>A0A9D3RVU3</accession>
<proteinExistence type="predicted"/>
<dbReference type="EMBL" id="JAFIRN010000010">
    <property type="protein sequence ID" value="KAG5841317.1"/>
    <property type="molecule type" value="Genomic_DNA"/>
</dbReference>
<comment type="caution">
    <text evidence="1">The sequence shown here is derived from an EMBL/GenBank/DDBJ whole genome shotgun (WGS) entry which is preliminary data.</text>
</comment>
<dbReference type="AlphaFoldDB" id="A0A9D3RVU3"/>
<name>A0A9D3RVU3_ANGAN</name>
<sequence length="109" mass="13166">MRRRRRRLRKLCFQPASVERAREFRTAIEWMRPAVKWRRRCRWPPVETRRRPNIYGGNSTMPPSRSITIRSWRETITACGKEDSRTPRGTCVPVQWIAPTRWTRDTDPD</sequence>
<evidence type="ECO:0000313" key="1">
    <source>
        <dbReference type="EMBL" id="KAG5841317.1"/>
    </source>
</evidence>
<evidence type="ECO:0000313" key="2">
    <source>
        <dbReference type="Proteomes" id="UP001044222"/>
    </source>
</evidence>
<keyword evidence="2" id="KW-1185">Reference proteome</keyword>
<dbReference type="Proteomes" id="UP001044222">
    <property type="component" value="Chromosome 10"/>
</dbReference>
<protein>
    <submittedName>
        <fullName evidence="1">Uncharacterized protein</fullName>
    </submittedName>
</protein>
<reference evidence="1" key="1">
    <citation type="submission" date="2021-01" db="EMBL/GenBank/DDBJ databases">
        <title>A chromosome-scale assembly of European eel, Anguilla anguilla.</title>
        <authorList>
            <person name="Henkel C."/>
            <person name="Jong-Raadsen S.A."/>
            <person name="Dufour S."/>
            <person name="Weltzien F.-A."/>
            <person name="Palstra A.P."/>
            <person name="Pelster B."/>
            <person name="Spaink H.P."/>
            <person name="Van Den Thillart G.E."/>
            <person name="Jansen H."/>
            <person name="Zahm M."/>
            <person name="Klopp C."/>
            <person name="Cedric C."/>
            <person name="Louis A."/>
            <person name="Berthelot C."/>
            <person name="Parey E."/>
            <person name="Roest Crollius H."/>
            <person name="Montfort J."/>
            <person name="Robinson-Rechavi M."/>
            <person name="Bucao C."/>
            <person name="Bouchez O."/>
            <person name="Gislard M."/>
            <person name="Lluch J."/>
            <person name="Milhes M."/>
            <person name="Lampietro C."/>
            <person name="Lopez Roques C."/>
            <person name="Donnadieu C."/>
            <person name="Braasch I."/>
            <person name="Desvignes T."/>
            <person name="Postlethwait J."/>
            <person name="Bobe J."/>
            <person name="Guiguen Y."/>
            <person name="Dirks R."/>
        </authorList>
    </citation>
    <scope>NUCLEOTIDE SEQUENCE</scope>
    <source>
        <strain evidence="1">Tag_6206</strain>
        <tissue evidence="1">Liver</tissue>
    </source>
</reference>
<gene>
    <name evidence="1" type="ORF">ANANG_G00198260</name>
</gene>